<feature type="compositionally biased region" description="Polar residues" evidence="1">
    <location>
        <begin position="151"/>
        <end position="161"/>
    </location>
</feature>
<gene>
    <name evidence="2" type="ORF">B0H16DRAFT_90040</name>
</gene>
<comment type="caution">
    <text evidence="2">The sequence shown here is derived from an EMBL/GenBank/DDBJ whole genome shotgun (WGS) entry which is preliminary data.</text>
</comment>
<sequence>MIRRNITVTRNHHVLAGKRDCARITLHTLRPGGARCLSRIRPISPVGIARLRRSMCLRTRRWHSCVRKHAEVAREHGRYAHERIFKILQALFPEYGNCEDAPAMSSLVVKMVSRIHSELSKMKDLQMLAMLSMIVLQGCRDARTPAKNKSPDLQGTPTTAKSGAGAMDYFSTSRSSSGGNTGHISPVSPTWPRLAASPPVPSQATLLTSNSSRGSWSSLFNTSGAPNARFIWQFLLKIRSIHFYFALFRMAFRKGVLLAEIGPTLSPKRIPRQITAAKEEEGGGT</sequence>
<accession>A0AAD7IB07</accession>
<evidence type="ECO:0000256" key="1">
    <source>
        <dbReference type="SAM" id="MobiDB-lite"/>
    </source>
</evidence>
<evidence type="ECO:0000313" key="2">
    <source>
        <dbReference type="EMBL" id="KAJ7738772.1"/>
    </source>
</evidence>
<keyword evidence="3" id="KW-1185">Reference proteome</keyword>
<protein>
    <submittedName>
        <fullName evidence="2">Uncharacterized protein</fullName>
    </submittedName>
</protein>
<proteinExistence type="predicted"/>
<dbReference type="AlphaFoldDB" id="A0AAD7IB07"/>
<dbReference type="Proteomes" id="UP001215598">
    <property type="component" value="Unassembled WGS sequence"/>
</dbReference>
<dbReference type="EMBL" id="JARKIB010000110">
    <property type="protein sequence ID" value="KAJ7738772.1"/>
    <property type="molecule type" value="Genomic_DNA"/>
</dbReference>
<feature type="region of interest" description="Disordered" evidence="1">
    <location>
        <begin position="144"/>
        <end position="166"/>
    </location>
</feature>
<reference evidence="2" key="1">
    <citation type="submission" date="2023-03" db="EMBL/GenBank/DDBJ databases">
        <title>Massive genome expansion in bonnet fungi (Mycena s.s.) driven by repeated elements and novel gene families across ecological guilds.</title>
        <authorList>
            <consortium name="Lawrence Berkeley National Laboratory"/>
            <person name="Harder C.B."/>
            <person name="Miyauchi S."/>
            <person name="Viragh M."/>
            <person name="Kuo A."/>
            <person name="Thoen E."/>
            <person name="Andreopoulos B."/>
            <person name="Lu D."/>
            <person name="Skrede I."/>
            <person name="Drula E."/>
            <person name="Henrissat B."/>
            <person name="Morin E."/>
            <person name="Kohler A."/>
            <person name="Barry K."/>
            <person name="LaButti K."/>
            <person name="Morin E."/>
            <person name="Salamov A."/>
            <person name="Lipzen A."/>
            <person name="Mereny Z."/>
            <person name="Hegedus B."/>
            <person name="Baldrian P."/>
            <person name="Stursova M."/>
            <person name="Weitz H."/>
            <person name="Taylor A."/>
            <person name="Grigoriev I.V."/>
            <person name="Nagy L.G."/>
            <person name="Martin F."/>
            <person name="Kauserud H."/>
        </authorList>
    </citation>
    <scope>NUCLEOTIDE SEQUENCE</scope>
    <source>
        <strain evidence="2">CBHHK182m</strain>
    </source>
</reference>
<evidence type="ECO:0000313" key="3">
    <source>
        <dbReference type="Proteomes" id="UP001215598"/>
    </source>
</evidence>
<organism evidence="2 3">
    <name type="scientific">Mycena metata</name>
    <dbReference type="NCBI Taxonomy" id="1033252"/>
    <lineage>
        <taxon>Eukaryota</taxon>
        <taxon>Fungi</taxon>
        <taxon>Dikarya</taxon>
        <taxon>Basidiomycota</taxon>
        <taxon>Agaricomycotina</taxon>
        <taxon>Agaricomycetes</taxon>
        <taxon>Agaricomycetidae</taxon>
        <taxon>Agaricales</taxon>
        <taxon>Marasmiineae</taxon>
        <taxon>Mycenaceae</taxon>
        <taxon>Mycena</taxon>
    </lineage>
</organism>
<name>A0AAD7IB07_9AGAR</name>